<protein>
    <submittedName>
        <fullName evidence="1">Putative phage related protein</fullName>
    </submittedName>
</protein>
<dbReference type="AlphaFoldDB" id="X5MI22"/>
<dbReference type="RefSeq" id="WP_223396390.1">
    <property type="nucleotide sequence ID" value="NZ_BLJS01000001.1"/>
</dbReference>
<organism evidence="1 2">
    <name type="scientific">Bartonella henselae</name>
    <name type="common">Rochalimaea henselae</name>
    <dbReference type="NCBI Taxonomy" id="38323"/>
    <lineage>
        <taxon>Bacteria</taxon>
        <taxon>Pseudomonadati</taxon>
        <taxon>Pseudomonadota</taxon>
        <taxon>Alphaproteobacteria</taxon>
        <taxon>Hyphomicrobiales</taxon>
        <taxon>Bartonellaceae</taxon>
        <taxon>Bartonella</taxon>
    </lineage>
</organism>
<dbReference type="InterPro" id="IPR019289">
    <property type="entry name" value="Phage_tail_E/E"/>
</dbReference>
<dbReference type="EMBL" id="HG969191">
    <property type="protein sequence ID" value="CDO47290.1"/>
    <property type="molecule type" value="Genomic_DNA"/>
</dbReference>
<gene>
    <name evidence="1" type="ORF">BM1374165_01299</name>
</gene>
<evidence type="ECO:0000313" key="1">
    <source>
        <dbReference type="EMBL" id="CDO47290.1"/>
    </source>
</evidence>
<reference evidence="2" key="1">
    <citation type="submission" date="2013-11" db="EMBL/GenBank/DDBJ databases">
        <title>Genome sequencing of Bartonella spp. isolated from human blood.</title>
        <authorList>
            <person name="Raoult D."/>
        </authorList>
    </citation>
    <scope>NUCLEOTIDE SEQUENCE</scope>
    <source>
        <strain evidence="2">BM1374165</strain>
    </source>
</reference>
<dbReference type="KEGG" id="bhs:BM1374165_01299"/>
<dbReference type="Pfam" id="PF10109">
    <property type="entry name" value="Phage_TAC_7"/>
    <property type="match status" value="1"/>
</dbReference>
<dbReference type="GeneID" id="92985865"/>
<proteinExistence type="predicted"/>
<accession>X5MI22</accession>
<dbReference type="Proteomes" id="UP000019801">
    <property type="component" value="Chromosome I"/>
</dbReference>
<name>X5MI22_BARHN</name>
<sequence length="46" mass="5295">MKRTDFFNYQLLIPIEIAGKTHTKINLRHPKLKDLKAIEKGTASSK</sequence>
<evidence type="ECO:0000313" key="2">
    <source>
        <dbReference type="Proteomes" id="UP000019801"/>
    </source>
</evidence>